<keyword evidence="2" id="KW-1185">Reference proteome</keyword>
<proteinExistence type="predicted"/>
<reference evidence="1" key="3">
    <citation type="submission" date="2022-06" db="UniProtKB">
        <authorList>
            <consortium name="EnsemblPlants"/>
        </authorList>
    </citation>
    <scope>IDENTIFICATION</scope>
</reference>
<evidence type="ECO:0000313" key="2">
    <source>
        <dbReference type="Proteomes" id="UP000015106"/>
    </source>
</evidence>
<accession>A0A8R7QB54</accession>
<name>A0A8R7QB54_TRIUA</name>
<evidence type="ECO:0000313" key="1">
    <source>
        <dbReference type="EnsemblPlants" id="TuG1812G0500000967.01.T01"/>
    </source>
</evidence>
<organism evidence="1 2">
    <name type="scientific">Triticum urartu</name>
    <name type="common">Red wild einkorn</name>
    <name type="synonym">Crithodium urartu</name>
    <dbReference type="NCBI Taxonomy" id="4572"/>
    <lineage>
        <taxon>Eukaryota</taxon>
        <taxon>Viridiplantae</taxon>
        <taxon>Streptophyta</taxon>
        <taxon>Embryophyta</taxon>
        <taxon>Tracheophyta</taxon>
        <taxon>Spermatophyta</taxon>
        <taxon>Magnoliopsida</taxon>
        <taxon>Liliopsida</taxon>
        <taxon>Poales</taxon>
        <taxon>Poaceae</taxon>
        <taxon>BOP clade</taxon>
        <taxon>Pooideae</taxon>
        <taxon>Triticodae</taxon>
        <taxon>Triticeae</taxon>
        <taxon>Triticinae</taxon>
        <taxon>Triticum</taxon>
    </lineage>
</organism>
<dbReference type="AlphaFoldDB" id="A0A8R7QB54"/>
<reference evidence="1" key="2">
    <citation type="submission" date="2018-03" db="EMBL/GenBank/DDBJ databases">
        <title>The Triticum urartu genome reveals the dynamic nature of wheat genome evolution.</title>
        <authorList>
            <person name="Ling H."/>
            <person name="Ma B."/>
            <person name="Shi X."/>
            <person name="Liu H."/>
            <person name="Dong L."/>
            <person name="Sun H."/>
            <person name="Cao Y."/>
            <person name="Gao Q."/>
            <person name="Zheng S."/>
            <person name="Li Y."/>
            <person name="Yu Y."/>
            <person name="Du H."/>
            <person name="Qi M."/>
            <person name="Li Y."/>
            <person name="Yu H."/>
            <person name="Cui Y."/>
            <person name="Wang N."/>
            <person name="Chen C."/>
            <person name="Wu H."/>
            <person name="Zhao Y."/>
            <person name="Zhang J."/>
            <person name="Li Y."/>
            <person name="Zhou W."/>
            <person name="Zhang B."/>
            <person name="Hu W."/>
            <person name="Eijk M."/>
            <person name="Tang J."/>
            <person name="Witsenboer H."/>
            <person name="Zhao S."/>
            <person name="Li Z."/>
            <person name="Zhang A."/>
            <person name="Wang D."/>
            <person name="Liang C."/>
        </authorList>
    </citation>
    <scope>NUCLEOTIDE SEQUENCE [LARGE SCALE GENOMIC DNA]</scope>
    <source>
        <strain evidence="1">cv. G1812</strain>
    </source>
</reference>
<dbReference type="EnsemblPlants" id="TuG1812G0500000967.01.T01">
    <property type="protein sequence ID" value="TuG1812G0500000967.01.T01"/>
    <property type="gene ID" value="TuG1812G0500000967.01"/>
</dbReference>
<dbReference type="Proteomes" id="UP000015106">
    <property type="component" value="Chromosome 5"/>
</dbReference>
<dbReference type="Gramene" id="TuG1812G0500000967.01.T01">
    <property type="protein sequence ID" value="TuG1812G0500000967.01.T01"/>
    <property type="gene ID" value="TuG1812G0500000967.01"/>
</dbReference>
<sequence length="151" mass="18131">MPTDQFELLVGLCNYIMSIDDAKCLQKEWDRSSTPHPMGLSLKKIQSILNMKQSMDNDFSTLLCVFWHVTRKYCLQTIQYTTWIYNFVPCCGIQHEIKSFCDKETIQKLATLFDSWHGIDNNIYYRATWSSTKRHVMYLFWILFIQHKRRR</sequence>
<reference evidence="2" key="1">
    <citation type="journal article" date="2013" name="Nature">
        <title>Draft genome of the wheat A-genome progenitor Triticum urartu.</title>
        <authorList>
            <person name="Ling H.Q."/>
            <person name="Zhao S."/>
            <person name="Liu D."/>
            <person name="Wang J."/>
            <person name="Sun H."/>
            <person name="Zhang C."/>
            <person name="Fan H."/>
            <person name="Li D."/>
            <person name="Dong L."/>
            <person name="Tao Y."/>
            <person name="Gao C."/>
            <person name="Wu H."/>
            <person name="Li Y."/>
            <person name="Cui Y."/>
            <person name="Guo X."/>
            <person name="Zheng S."/>
            <person name="Wang B."/>
            <person name="Yu K."/>
            <person name="Liang Q."/>
            <person name="Yang W."/>
            <person name="Lou X."/>
            <person name="Chen J."/>
            <person name="Feng M."/>
            <person name="Jian J."/>
            <person name="Zhang X."/>
            <person name="Luo G."/>
            <person name="Jiang Y."/>
            <person name="Liu J."/>
            <person name="Wang Z."/>
            <person name="Sha Y."/>
            <person name="Zhang B."/>
            <person name="Wu H."/>
            <person name="Tang D."/>
            <person name="Shen Q."/>
            <person name="Xue P."/>
            <person name="Zou S."/>
            <person name="Wang X."/>
            <person name="Liu X."/>
            <person name="Wang F."/>
            <person name="Yang Y."/>
            <person name="An X."/>
            <person name="Dong Z."/>
            <person name="Zhang K."/>
            <person name="Zhang X."/>
            <person name="Luo M.C."/>
            <person name="Dvorak J."/>
            <person name="Tong Y."/>
            <person name="Wang J."/>
            <person name="Yang H."/>
            <person name="Li Z."/>
            <person name="Wang D."/>
            <person name="Zhang A."/>
            <person name="Wang J."/>
        </authorList>
    </citation>
    <scope>NUCLEOTIDE SEQUENCE</scope>
    <source>
        <strain evidence="2">cv. G1812</strain>
    </source>
</reference>
<protein>
    <submittedName>
        <fullName evidence="1">Uncharacterized protein</fullName>
    </submittedName>
</protein>